<accession>A0A084W6M5</accession>
<name>A0A084W6M5_ANOSI</name>
<feature type="region of interest" description="Disordered" evidence="1">
    <location>
        <begin position="1"/>
        <end position="42"/>
    </location>
</feature>
<evidence type="ECO:0000313" key="2">
    <source>
        <dbReference type="EMBL" id="KFB45869.1"/>
    </source>
</evidence>
<gene>
    <name evidence="2" type="ORF">ZHAS_00013872</name>
</gene>
<dbReference type="EnsemblMetazoa" id="ASIC013872-RA">
    <property type="protein sequence ID" value="ASIC013872-PA"/>
    <property type="gene ID" value="ASIC013872"/>
</dbReference>
<keyword evidence="2" id="KW-0808">Transferase</keyword>
<dbReference type="EMBL" id="ATLV01020878">
    <property type="status" value="NOT_ANNOTATED_CDS"/>
    <property type="molecule type" value="Genomic_DNA"/>
</dbReference>
<reference evidence="2 4" key="1">
    <citation type="journal article" date="2014" name="BMC Genomics">
        <title>Genome sequence of Anopheles sinensis provides insight into genetics basis of mosquito competence for malaria parasites.</title>
        <authorList>
            <person name="Zhou D."/>
            <person name="Zhang D."/>
            <person name="Ding G."/>
            <person name="Shi L."/>
            <person name="Hou Q."/>
            <person name="Ye Y."/>
            <person name="Xu Y."/>
            <person name="Zhou H."/>
            <person name="Xiong C."/>
            <person name="Li S."/>
            <person name="Yu J."/>
            <person name="Hong S."/>
            <person name="Yu X."/>
            <person name="Zou P."/>
            <person name="Chen C."/>
            <person name="Chang X."/>
            <person name="Wang W."/>
            <person name="Lv Y."/>
            <person name="Sun Y."/>
            <person name="Ma L."/>
            <person name="Shen B."/>
            <person name="Zhu C."/>
        </authorList>
    </citation>
    <scope>NUCLEOTIDE SEQUENCE [LARGE SCALE GENOMIC DNA]</scope>
</reference>
<evidence type="ECO:0000256" key="1">
    <source>
        <dbReference type="SAM" id="MobiDB-lite"/>
    </source>
</evidence>
<protein>
    <submittedName>
        <fullName evidence="2 3">Acetyl-CoA acetyltransferase</fullName>
    </submittedName>
</protein>
<dbReference type="VEuPathDB" id="VectorBase:ASIC013872"/>
<dbReference type="GO" id="GO:0016740">
    <property type="term" value="F:transferase activity"/>
    <property type="evidence" value="ECO:0007669"/>
    <property type="project" value="UniProtKB-KW"/>
</dbReference>
<organism evidence="2">
    <name type="scientific">Anopheles sinensis</name>
    <name type="common">Mosquito</name>
    <dbReference type="NCBI Taxonomy" id="74873"/>
    <lineage>
        <taxon>Eukaryota</taxon>
        <taxon>Metazoa</taxon>
        <taxon>Ecdysozoa</taxon>
        <taxon>Arthropoda</taxon>
        <taxon>Hexapoda</taxon>
        <taxon>Insecta</taxon>
        <taxon>Pterygota</taxon>
        <taxon>Neoptera</taxon>
        <taxon>Endopterygota</taxon>
        <taxon>Diptera</taxon>
        <taxon>Nematocera</taxon>
        <taxon>Culicoidea</taxon>
        <taxon>Culicidae</taxon>
        <taxon>Anophelinae</taxon>
        <taxon>Anopheles</taxon>
    </lineage>
</organism>
<dbReference type="EMBL" id="KE525309">
    <property type="protein sequence ID" value="KFB45869.1"/>
    <property type="molecule type" value="Genomic_DNA"/>
</dbReference>
<proteinExistence type="predicted"/>
<keyword evidence="4" id="KW-1185">Reference proteome</keyword>
<evidence type="ECO:0000313" key="4">
    <source>
        <dbReference type="Proteomes" id="UP000030765"/>
    </source>
</evidence>
<evidence type="ECO:0000313" key="3">
    <source>
        <dbReference type="EnsemblMetazoa" id="ASIC013872-PA"/>
    </source>
</evidence>
<dbReference type="Proteomes" id="UP000030765">
    <property type="component" value="Unassembled WGS sequence"/>
</dbReference>
<feature type="compositionally biased region" description="Basic and acidic residues" evidence="1">
    <location>
        <begin position="1"/>
        <end position="10"/>
    </location>
</feature>
<sequence length="119" mass="13373">MGRCIGERPKEHARRQLTTERETMVTKTREGKSSEMTRNTRGTCAATLGGLKKRKNPARNRDVVRLPAARSNQNRENSEIGCNGASERAVHRVRCTCILVELQREAFVWSRCSSVGGKM</sequence>
<feature type="compositionally biased region" description="Basic and acidic residues" evidence="1">
    <location>
        <begin position="17"/>
        <end position="35"/>
    </location>
</feature>
<dbReference type="AlphaFoldDB" id="A0A084W6M5"/>
<reference evidence="3" key="2">
    <citation type="submission" date="2020-05" db="UniProtKB">
        <authorList>
            <consortium name="EnsemblMetazoa"/>
        </authorList>
    </citation>
    <scope>IDENTIFICATION</scope>
</reference>